<evidence type="ECO:0000256" key="1">
    <source>
        <dbReference type="SAM" id="SignalP"/>
    </source>
</evidence>
<name>A0ABM1NEV4_NICVS</name>
<dbReference type="PANTHER" id="PTHR21364:SF2">
    <property type="entry name" value="GENERAL ODORANT-BINDING PROTEIN 19A"/>
    <property type="match status" value="1"/>
</dbReference>
<dbReference type="GeneID" id="108568658"/>
<gene>
    <name evidence="3" type="primary">LOC108568658</name>
</gene>
<feature type="chain" id="PRO_5047393630" evidence="1">
    <location>
        <begin position="21"/>
        <end position="313"/>
    </location>
</feature>
<dbReference type="RefSeq" id="XP_017785354.1">
    <property type="nucleotide sequence ID" value="XM_017929865.1"/>
</dbReference>
<dbReference type="InterPro" id="IPR006170">
    <property type="entry name" value="PBP/GOBP"/>
</dbReference>
<organism evidence="2 3">
    <name type="scientific">Nicrophorus vespilloides</name>
    <name type="common">Boreal carrion beetle</name>
    <dbReference type="NCBI Taxonomy" id="110193"/>
    <lineage>
        <taxon>Eukaryota</taxon>
        <taxon>Metazoa</taxon>
        <taxon>Ecdysozoa</taxon>
        <taxon>Arthropoda</taxon>
        <taxon>Hexapoda</taxon>
        <taxon>Insecta</taxon>
        <taxon>Pterygota</taxon>
        <taxon>Neoptera</taxon>
        <taxon>Endopterygota</taxon>
        <taxon>Coleoptera</taxon>
        <taxon>Polyphaga</taxon>
        <taxon>Staphyliniformia</taxon>
        <taxon>Silphidae</taxon>
        <taxon>Nicrophorinae</taxon>
        <taxon>Nicrophorus</taxon>
    </lineage>
</organism>
<dbReference type="SMART" id="SM00708">
    <property type="entry name" value="PhBP"/>
    <property type="match status" value="2"/>
</dbReference>
<evidence type="ECO:0000313" key="3">
    <source>
        <dbReference type="RefSeq" id="XP_017785354.1"/>
    </source>
</evidence>
<dbReference type="InterPro" id="IPR036728">
    <property type="entry name" value="PBP_GOBP_sf"/>
</dbReference>
<feature type="signal peptide" evidence="1">
    <location>
        <begin position="1"/>
        <end position="20"/>
    </location>
</feature>
<protein>
    <submittedName>
        <fullName evidence="3">Uncharacterized protein LOC108568658</fullName>
    </submittedName>
</protein>
<sequence>MALRLFAAAFLLISIVNVLAIPEEMLELARSLHNACQAESGAAEELISKAQKGDFTDDQNLKCYIKCLMNELAVMEDDGTVDVEAVIEFLPEEHRKDVEPAVRKCGTVVGADHCENAWLTHKCYYENAPDNKFNDRNKIKIDITNGGDRSIKTSDRITKIRKSLQSKRPKVTQDNNKNMSHIVAVCLVLIASATQIMSMSEELKELANMLHEECQGESGVPEELIVNARKGDFSSDNTLKCYIKCLMTQMAVIEDDGTIDEEAMIAIIPEEYKVMASRVIKTCGTKRGSDVCDTVWLTHQCYYKEAPEGYYLP</sequence>
<dbReference type="PANTHER" id="PTHR21364">
    <property type="entry name" value="GENERAL ODORANT-BINDING PROTEIN 19A"/>
    <property type="match status" value="1"/>
</dbReference>
<dbReference type="Proteomes" id="UP000695000">
    <property type="component" value="Unplaced"/>
</dbReference>
<dbReference type="Gene3D" id="1.10.238.20">
    <property type="entry name" value="Pheromone/general odorant binding protein domain"/>
    <property type="match status" value="2"/>
</dbReference>
<proteinExistence type="predicted"/>
<dbReference type="CDD" id="cd23992">
    <property type="entry name" value="PBP_GOBP"/>
    <property type="match status" value="2"/>
</dbReference>
<evidence type="ECO:0000313" key="2">
    <source>
        <dbReference type="Proteomes" id="UP000695000"/>
    </source>
</evidence>
<reference evidence="3" key="1">
    <citation type="submission" date="2025-08" db="UniProtKB">
        <authorList>
            <consortium name="RefSeq"/>
        </authorList>
    </citation>
    <scope>IDENTIFICATION</scope>
    <source>
        <tissue evidence="3">Whole Larva</tissue>
    </source>
</reference>
<accession>A0ABM1NEV4</accession>
<dbReference type="Pfam" id="PF01395">
    <property type="entry name" value="PBP_GOBP"/>
    <property type="match status" value="2"/>
</dbReference>
<keyword evidence="2" id="KW-1185">Reference proteome</keyword>
<keyword evidence="1" id="KW-0732">Signal</keyword>
<dbReference type="SUPFAM" id="SSF47565">
    <property type="entry name" value="Insect pheromone/odorant-binding proteins"/>
    <property type="match status" value="2"/>
</dbReference>